<evidence type="ECO:0000256" key="9">
    <source>
        <dbReference type="ARBA" id="ARBA00023277"/>
    </source>
</evidence>
<dbReference type="AlphaFoldDB" id="A0A7J6VXY0"/>
<gene>
    <name evidence="13" type="ORF">FRX31_021376</name>
</gene>
<dbReference type="EMBL" id="JABWDY010026036">
    <property type="protein sequence ID" value="KAF5189035.1"/>
    <property type="molecule type" value="Genomic_DNA"/>
</dbReference>
<evidence type="ECO:0000256" key="2">
    <source>
        <dbReference type="ARBA" id="ARBA00007737"/>
    </source>
</evidence>
<evidence type="ECO:0000256" key="4">
    <source>
        <dbReference type="ARBA" id="ARBA00022679"/>
    </source>
</evidence>
<dbReference type="InterPro" id="IPR001906">
    <property type="entry name" value="Terpene_synth_N"/>
</dbReference>
<proteinExistence type="inferred from homology"/>
<dbReference type="InterPro" id="IPR024709">
    <property type="entry name" value="FucosylTrfase_pln"/>
</dbReference>
<evidence type="ECO:0000256" key="7">
    <source>
        <dbReference type="ARBA" id="ARBA00023239"/>
    </source>
</evidence>
<dbReference type="Proteomes" id="UP000554482">
    <property type="component" value="Unassembled WGS sequence"/>
</dbReference>
<dbReference type="FunFam" id="1.50.10.160:FF:000002">
    <property type="entry name" value="cis-abienol synthase, chloroplastic"/>
    <property type="match status" value="1"/>
</dbReference>
<dbReference type="SUPFAM" id="SSF48576">
    <property type="entry name" value="Terpenoid synthases"/>
    <property type="match status" value="1"/>
</dbReference>
<evidence type="ECO:0000256" key="3">
    <source>
        <dbReference type="ARBA" id="ARBA00022676"/>
    </source>
</evidence>
<evidence type="ECO:0000313" key="14">
    <source>
        <dbReference type="Proteomes" id="UP000554482"/>
    </source>
</evidence>
<feature type="domain" description="Terpene synthase N-terminal" evidence="11">
    <location>
        <begin position="225"/>
        <end position="416"/>
    </location>
</feature>
<dbReference type="Gene3D" id="1.50.10.160">
    <property type="match status" value="1"/>
</dbReference>
<dbReference type="Pfam" id="PF10250">
    <property type="entry name" value="O-FucT"/>
    <property type="match status" value="1"/>
</dbReference>
<dbReference type="CDD" id="cd11299">
    <property type="entry name" value="O-FucT_plant"/>
    <property type="match status" value="1"/>
</dbReference>
<keyword evidence="9" id="KW-0119">Carbohydrate metabolism</keyword>
<dbReference type="PANTHER" id="PTHR31739:SF3">
    <property type="entry name" value="ENT-KAUR-16-ENE SYNTHASE, CHLOROPLASTIC"/>
    <property type="match status" value="1"/>
</dbReference>
<dbReference type="InterPro" id="IPR005630">
    <property type="entry name" value="Terpene_synthase_metal-bd"/>
</dbReference>
<comment type="cofactor">
    <cofactor evidence="1">
        <name>Mg(2+)</name>
        <dbReference type="ChEBI" id="CHEBI:18420"/>
    </cofactor>
</comment>
<accession>A0A7J6VXY0</accession>
<keyword evidence="8" id="KW-0294">Fucose metabolism</keyword>
<dbReference type="Gene3D" id="1.50.10.130">
    <property type="entry name" value="Terpene synthase, N-terminal domain"/>
    <property type="match status" value="1"/>
</dbReference>
<dbReference type="Pfam" id="PF01397">
    <property type="entry name" value="Terpene_synth"/>
    <property type="match status" value="1"/>
</dbReference>
<feature type="domain" description="Terpene synthase metal-binding" evidence="12">
    <location>
        <begin position="495"/>
        <end position="731"/>
    </location>
</feature>
<evidence type="ECO:0000313" key="13">
    <source>
        <dbReference type="EMBL" id="KAF5189035.1"/>
    </source>
</evidence>
<organism evidence="13 14">
    <name type="scientific">Thalictrum thalictroides</name>
    <name type="common">Rue-anemone</name>
    <name type="synonym">Anemone thalictroides</name>
    <dbReference type="NCBI Taxonomy" id="46969"/>
    <lineage>
        <taxon>Eukaryota</taxon>
        <taxon>Viridiplantae</taxon>
        <taxon>Streptophyta</taxon>
        <taxon>Embryophyta</taxon>
        <taxon>Tracheophyta</taxon>
        <taxon>Spermatophyta</taxon>
        <taxon>Magnoliopsida</taxon>
        <taxon>Ranunculales</taxon>
        <taxon>Ranunculaceae</taxon>
        <taxon>Thalictroideae</taxon>
        <taxon>Thalictrum</taxon>
    </lineage>
</organism>
<reference evidence="13 14" key="1">
    <citation type="submission" date="2020-06" db="EMBL/GenBank/DDBJ databases">
        <title>Transcriptomic and genomic resources for Thalictrum thalictroides and T. hernandezii: Facilitating candidate gene discovery in an emerging model plant lineage.</title>
        <authorList>
            <person name="Arias T."/>
            <person name="Riano-Pachon D.M."/>
            <person name="Di Stilio V.S."/>
        </authorList>
    </citation>
    <scope>NUCLEOTIDE SEQUENCE [LARGE SCALE GENOMIC DNA]</scope>
    <source>
        <strain evidence="14">cv. WT478/WT964</strain>
        <tissue evidence="13">Leaves</tissue>
    </source>
</reference>
<name>A0A7J6VXY0_THATH</name>
<evidence type="ECO:0000259" key="12">
    <source>
        <dbReference type="Pfam" id="PF03936"/>
    </source>
</evidence>
<keyword evidence="4" id="KW-0808">Transferase</keyword>
<dbReference type="SFLD" id="SFLDG01014">
    <property type="entry name" value="Terpene_Cyclase_Like_1_N-term"/>
    <property type="match status" value="1"/>
</dbReference>
<keyword evidence="6" id="KW-0460">Magnesium</keyword>
<comment type="similarity">
    <text evidence="2">Belongs to the glycosyltransferase GT106 family.</text>
</comment>
<evidence type="ECO:0000259" key="11">
    <source>
        <dbReference type="Pfam" id="PF01397"/>
    </source>
</evidence>
<dbReference type="PANTHER" id="PTHR31739">
    <property type="entry name" value="ENT-COPALYL DIPHOSPHATE SYNTHASE, CHLOROPLASTIC"/>
    <property type="match status" value="1"/>
</dbReference>
<dbReference type="Pfam" id="PF03936">
    <property type="entry name" value="Terpene_synth_C"/>
    <property type="match status" value="1"/>
</dbReference>
<dbReference type="OrthoDB" id="2343925at2759"/>
<keyword evidence="7" id="KW-0456">Lyase</keyword>
<dbReference type="FunFam" id="1.10.600.10:FF:000005">
    <property type="entry name" value="Ent-kaur-16-ene synthase, chloroplastic"/>
    <property type="match status" value="1"/>
</dbReference>
<dbReference type="Gene3D" id="1.10.600.10">
    <property type="entry name" value="Farnesyl Diphosphate Synthase"/>
    <property type="match status" value="1"/>
</dbReference>
<dbReference type="InterPro" id="IPR008930">
    <property type="entry name" value="Terpenoid_cyclase/PrenylTrfase"/>
</dbReference>
<dbReference type="GO" id="GO:0000287">
    <property type="term" value="F:magnesium ion binding"/>
    <property type="evidence" value="ECO:0007669"/>
    <property type="project" value="InterPro"/>
</dbReference>
<keyword evidence="14" id="KW-1185">Reference proteome</keyword>
<comment type="caution">
    <text evidence="13">The sequence shown here is derived from an EMBL/GenBank/DDBJ whole genome shotgun (WGS) entry which is preliminary data.</text>
</comment>
<dbReference type="InterPro" id="IPR050148">
    <property type="entry name" value="Terpene_synthase-like"/>
</dbReference>
<dbReference type="InterPro" id="IPR019378">
    <property type="entry name" value="GDP-Fuc_O-FucTrfase"/>
</dbReference>
<dbReference type="InterPro" id="IPR044814">
    <property type="entry name" value="Terpene_cyclase_plant_C1"/>
</dbReference>
<sequence length="1229" mass="140628">MILFHPNNPPLLLPKSINISTPSISAVSSDPRVKMLKNTENGLLRSNETKERISEMFNKVELSVSSYDTAWVAMVPSLNSPGSPYFPECVKWLLENQLPDGSWGLSQRHPFLVKDTLSSTLASILALKKWNIGEEHVSKGLHYIRSNFISATDETQHNPIGFDIIFPGMIEYAQEMGINLHLAPTALNSILHKRDLELMRGSASNCEGRKLYLAYVSEGLRNSQDWKDIMKYQRKNGSLFNSPSTTAAAVAHHHESSGLNYLRSLLERYGNAVPTAYPLDIYTQLCMVDSLESLGISRHFKNEIKTVLDKTYSSWIMNDEEIFLNIATCAMAFRILRMHGYDISSDALAQFGEEGFSNTLEGYLNDTGAVLELYRASQFVFPDELFLEEHKTWSSKILKQELSKGSMHADRLFGSISKEVDVSLSHSYYANLQRLENRRSVEHYNADNLRILKTSYRPTNVDNKDFLKFAVEDFNLCQSVQRKELKQLERWVEENRLDKLKFARQKQAYCYFSAAATLFPPELSDARLSWAKNSVLTTVVDDFYDIGGSREELMNLIELLEKWDGVSATDICSEQVEIVYNAIRNTINELGEKAFKWQQRDVTRHIVEVWLTLIKSMMKETESLENNTVPTLDEYNTNAYVSFALGPIVLPALYFVGPHLSDEVIRSAEYHNLFRLMSTCGRNLNDFQGFKRESKEGKLNGVSLLMIHDPAVNTEEEAMKKMRDIIDSCRRELMQLVFQRNDSIVPRACKDLFWNMCRVVHLFYASNDGFTSVDQMIPETEPKLLPSDESQAEQLRDLELLGAGNLGFHPCVKPTSRYKEAQESNRYITVRSNGGLNQMRTGICDMVAVARIMNATLVIPQLDKKSFWRDSSKFSDIFDELHFITALQKDVRIVKELPKELESVPRARKHFTSWSGLSYYEEMKHLWEDFQVINVVKSDSRLANNGLPLDIQRLRCRALYHALHFSPPIESLGKKMVERLRSREGKYIALHLRYEKDMLAFTGCTYGLTDGEAEELRLMRENINHWKVKNINSTEQRNEGLCPLTPKEVGIFLQALGYPPSTLVYIAAGSIYGGETRFSELRRYFPKLIFKESVATLEELKMFVNHASQTAALDYIVSVESDVFVSSYSGNMARAVEGHRRFLGHRKTITPDRKRLVDVFDKMERGELQEGLLSSIVKQLHKNRQGGPRKREGPLLGIKGRGRFKTEESFYENPYPECICRSKIRVAIP</sequence>
<dbReference type="SUPFAM" id="SSF48239">
    <property type="entry name" value="Terpenoid cyclases/Protein prenyltransferases"/>
    <property type="match status" value="2"/>
</dbReference>
<dbReference type="InterPro" id="IPR036965">
    <property type="entry name" value="Terpene_synth_N_sf"/>
</dbReference>
<evidence type="ECO:0000256" key="8">
    <source>
        <dbReference type="ARBA" id="ARBA00023253"/>
    </source>
</evidence>
<dbReference type="GO" id="GO:0016757">
    <property type="term" value="F:glycosyltransferase activity"/>
    <property type="evidence" value="ECO:0007669"/>
    <property type="project" value="UniProtKB-KW"/>
</dbReference>
<keyword evidence="3" id="KW-0328">Glycosyltransferase</keyword>
<dbReference type="CDD" id="cd00684">
    <property type="entry name" value="Terpene_cyclase_plant_C1"/>
    <property type="match status" value="1"/>
</dbReference>
<dbReference type="GO" id="GO:0006004">
    <property type="term" value="P:fucose metabolic process"/>
    <property type="evidence" value="ECO:0007669"/>
    <property type="project" value="UniProtKB-KW"/>
</dbReference>
<keyword evidence="5" id="KW-0479">Metal-binding</keyword>
<protein>
    <recommendedName>
        <fullName evidence="10">O-fucosyltransferase family protein</fullName>
    </recommendedName>
</protein>
<evidence type="ECO:0000256" key="6">
    <source>
        <dbReference type="ARBA" id="ARBA00022842"/>
    </source>
</evidence>
<dbReference type="GO" id="GO:0010333">
    <property type="term" value="F:terpene synthase activity"/>
    <property type="evidence" value="ECO:0007669"/>
    <property type="project" value="InterPro"/>
</dbReference>
<dbReference type="InterPro" id="IPR008949">
    <property type="entry name" value="Isoprenoid_synthase_dom_sf"/>
</dbReference>
<evidence type="ECO:0000256" key="10">
    <source>
        <dbReference type="ARBA" id="ARBA00030350"/>
    </source>
</evidence>
<evidence type="ECO:0000256" key="5">
    <source>
        <dbReference type="ARBA" id="ARBA00022723"/>
    </source>
</evidence>
<evidence type="ECO:0000256" key="1">
    <source>
        <dbReference type="ARBA" id="ARBA00001946"/>
    </source>
</evidence>
<dbReference type="GO" id="GO:0016102">
    <property type="term" value="P:diterpenoid biosynthetic process"/>
    <property type="evidence" value="ECO:0007669"/>
    <property type="project" value="InterPro"/>
</dbReference>
<dbReference type="FunFam" id="1.50.10.130:FF:000002">
    <property type="entry name" value="Ent-copalyl diphosphate synthase, chloroplastic"/>
    <property type="match status" value="1"/>
</dbReference>